<dbReference type="PANTHER" id="PTHR38825:SF2">
    <property type="entry name" value="LYSINE TRANSPORTER LYSE"/>
    <property type="match status" value="1"/>
</dbReference>
<dbReference type="eggNOG" id="arCOG01947">
    <property type="taxonomic scope" value="Archaea"/>
</dbReference>
<sequence>MLDILAAGFLIGLTHAMPPGPITLEVLKRGVSEGLASAIKVDVGAVAADAIFFILIAIGLSQILATSPGRLAMWLCGCALLAFLGLRGIHKVFSKKPAASDHKELSPSPLAAGFLICITSPFAIVWWAGVFAGAMAVQMGDNPVSLAGMFGGIGLACLLWYALIGFLGSATKRLFSKAWTSALSLLCSLMMLGFAAILFYRGLPMLL</sequence>
<evidence type="ECO:0000256" key="2">
    <source>
        <dbReference type="ARBA" id="ARBA00022475"/>
    </source>
</evidence>
<keyword evidence="2" id="KW-1003">Cell membrane</keyword>
<dbReference type="AlphaFoldDB" id="H8I5X4"/>
<feature type="transmembrane region" description="Helical" evidence="6">
    <location>
        <begin position="43"/>
        <end position="64"/>
    </location>
</feature>
<evidence type="ECO:0000313" key="7">
    <source>
        <dbReference type="EMBL" id="AFC99791.1"/>
    </source>
</evidence>
<dbReference type="STRING" id="1041930.Mtc_1035"/>
<dbReference type="GO" id="GO:0005886">
    <property type="term" value="C:plasma membrane"/>
    <property type="evidence" value="ECO:0007669"/>
    <property type="project" value="UniProtKB-SubCell"/>
</dbReference>
<dbReference type="EMBL" id="CP003243">
    <property type="protein sequence ID" value="AFC99791.1"/>
    <property type="molecule type" value="Genomic_DNA"/>
</dbReference>
<evidence type="ECO:0000256" key="4">
    <source>
        <dbReference type="ARBA" id="ARBA00022989"/>
    </source>
</evidence>
<accession>H8I5X4</accession>
<keyword evidence="8" id="KW-1185">Reference proteome</keyword>
<reference evidence="7 8" key="1">
    <citation type="journal article" date="2012" name="J. Bacteriol.">
        <title>Complete genome sequence of a thermophilic methanogen, Methanocella conradii HZ254, isolated from Chinese rice field soil.</title>
        <authorList>
            <person name="Lu Z."/>
            <person name="Lu Y."/>
        </authorList>
    </citation>
    <scope>NUCLEOTIDE SEQUENCE [LARGE SCALE GENOMIC DNA]</scope>
    <source>
        <strain evidence="8">DSM 24694 / JCM 17849 / CGMCC 1.5162 / HZ254</strain>
    </source>
</reference>
<dbReference type="HOGENOM" id="CLU_087840_1_0_2"/>
<keyword evidence="4 6" id="KW-1133">Transmembrane helix</keyword>
<dbReference type="GO" id="GO:0006865">
    <property type="term" value="P:amino acid transport"/>
    <property type="evidence" value="ECO:0007669"/>
    <property type="project" value="InterPro"/>
</dbReference>
<dbReference type="Pfam" id="PF01810">
    <property type="entry name" value="LysE"/>
    <property type="match status" value="1"/>
</dbReference>
<protein>
    <submittedName>
        <fullName evidence="7">Transporter (LysE family)</fullName>
    </submittedName>
</protein>
<dbReference type="KEGG" id="mez:Mtc_1035"/>
<dbReference type="Proteomes" id="UP000005233">
    <property type="component" value="Chromosome"/>
</dbReference>
<dbReference type="OrthoDB" id="121309at2157"/>
<organism evidence="7 8">
    <name type="scientific">Methanocella conradii (strain DSM 24694 / JCM 17849 / CGMCC 1.5162 / HZ254)</name>
    <dbReference type="NCBI Taxonomy" id="1041930"/>
    <lineage>
        <taxon>Archaea</taxon>
        <taxon>Methanobacteriati</taxon>
        <taxon>Methanobacteriota</taxon>
        <taxon>Stenosarchaea group</taxon>
        <taxon>Methanomicrobia</taxon>
        <taxon>Methanocellales</taxon>
        <taxon>Methanocellaceae</taxon>
        <taxon>Methanocella</taxon>
    </lineage>
</organism>
<dbReference type="GeneID" id="11971160"/>
<evidence type="ECO:0000313" key="8">
    <source>
        <dbReference type="Proteomes" id="UP000005233"/>
    </source>
</evidence>
<proteinExistence type="predicted"/>
<dbReference type="PANTHER" id="PTHR38825">
    <property type="entry name" value="LYSINE EXPORTER PROTEIN (LYSE/YGGA)"/>
    <property type="match status" value="1"/>
</dbReference>
<dbReference type="InterPro" id="IPR001123">
    <property type="entry name" value="LeuE-type"/>
</dbReference>
<evidence type="ECO:0000256" key="1">
    <source>
        <dbReference type="ARBA" id="ARBA00004651"/>
    </source>
</evidence>
<evidence type="ECO:0000256" key="5">
    <source>
        <dbReference type="ARBA" id="ARBA00023136"/>
    </source>
</evidence>
<feature type="transmembrane region" description="Helical" evidence="6">
    <location>
        <begin position="179"/>
        <end position="200"/>
    </location>
</feature>
<dbReference type="RefSeq" id="WP_014405629.1">
    <property type="nucleotide sequence ID" value="NC_017034.1"/>
</dbReference>
<feature type="transmembrane region" description="Helical" evidence="6">
    <location>
        <begin position="110"/>
        <end position="134"/>
    </location>
</feature>
<gene>
    <name evidence="7" type="ordered locus">Mtc_1035</name>
</gene>
<keyword evidence="3 6" id="KW-0812">Transmembrane</keyword>
<comment type="subcellular location">
    <subcellularLocation>
        <location evidence="1">Cell membrane</location>
        <topology evidence="1">Multi-pass membrane protein</topology>
    </subcellularLocation>
</comment>
<keyword evidence="5 6" id="KW-0472">Membrane</keyword>
<name>H8I5X4_METCZ</name>
<evidence type="ECO:0000256" key="3">
    <source>
        <dbReference type="ARBA" id="ARBA00022692"/>
    </source>
</evidence>
<evidence type="ECO:0000256" key="6">
    <source>
        <dbReference type="SAM" id="Phobius"/>
    </source>
</evidence>
<feature type="transmembrane region" description="Helical" evidence="6">
    <location>
        <begin position="146"/>
        <end position="167"/>
    </location>
</feature>
<feature type="transmembrane region" description="Helical" evidence="6">
    <location>
        <begin position="71"/>
        <end position="90"/>
    </location>
</feature>